<protein>
    <submittedName>
        <fullName evidence="3">Thioesterase</fullName>
    </submittedName>
</protein>
<dbReference type="Pfam" id="PF13622">
    <property type="entry name" value="4HBT_3"/>
    <property type="match status" value="1"/>
</dbReference>
<name>A0A177YFD4_9NOCA</name>
<dbReference type="InterPro" id="IPR049450">
    <property type="entry name" value="ACOT8-like_C"/>
</dbReference>
<dbReference type="InterPro" id="IPR042171">
    <property type="entry name" value="Acyl-CoA_hotdog"/>
</dbReference>
<gene>
    <name evidence="3" type="ORF">A3K89_01990</name>
</gene>
<dbReference type="EMBL" id="LVHI01000012">
    <property type="protein sequence ID" value="OAK54223.1"/>
    <property type="molecule type" value="Genomic_DNA"/>
</dbReference>
<dbReference type="SUPFAM" id="SSF54637">
    <property type="entry name" value="Thioesterase/thiol ester dehydrase-isomerase"/>
    <property type="match status" value="1"/>
</dbReference>
<comment type="caution">
    <text evidence="3">The sequence shown here is derived from an EMBL/GenBank/DDBJ whole genome shotgun (WGS) entry which is preliminary data.</text>
</comment>
<dbReference type="RefSeq" id="WP_068424149.1">
    <property type="nucleotide sequence ID" value="NZ_LVHI01000012.1"/>
</dbReference>
<dbReference type="Pfam" id="PF20789">
    <property type="entry name" value="4HBT_3C"/>
    <property type="match status" value="1"/>
</dbReference>
<feature type="domain" description="Acyl-CoA thioesterase-like C-terminal" evidence="2">
    <location>
        <begin position="145"/>
        <end position="270"/>
    </location>
</feature>
<evidence type="ECO:0000259" key="1">
    <source>
        <dbReference type="Pfam" id="PF13622"/>
    </source>
</evidence>
<organism evidence="3 4">
    <name type="scientific">Rhodococcoides kyotonense</name>
    <dbReference type="NCBI Taxonomy" id="398843"/>
    <lineage>
        <taxon>Bacteria</taxon>
        <taxon>Bacillati</taxon>
        <taxon>Actinomycetota</taxon>
        <taxon>Actinomycetes</taxon>
        <taxon>Mycobacteriales</taxon>
        <taxon>Nocardiaceae</taxon>
        <taxon>Rhodococcoides</taxon>
    </lineage>
</organism>
<sequence length="273" mass="29381">MTPSPATADAFYVPLGPNERGHEVFRTTERTVSLWAPTMQHGAPPSALLVRALGRVAPRPDMQLTRVVVELLGPVPIADIEVRAWTERPGSSIELVVAELWARTSSGVDRAVARGTAWRMATADTSAVSSAADTPLKPLSDAVVHTWGGTWKSGYLDNVEMRALTEFGVDGPGQVWARPKPALVEGESMTPMERLFSIADIANGIGAKIDIDRWTFLNTDLTVHVFREPVGDWVGVSAETSTGPDGFAMSAGVLHDERGPVGRIAQTVLVRPR</sequence>
<dbReference type="Gene3D" id="2.40.160.210">
    <property type="entry name" value="Acyl-CoA thioesterase, double hotdog domain"/>
    <property type="match status" value="1"/>
</dbReference>
<evidence type="ECO:0000313" key="4">
    <source>
        <dbReference type="Proteomes" id="UP000077519"/>
    </source>
</evidence>
<reference evidence="3 4" key="1">
    <citation type="submission" date="2016-03" db="EMBL/GenBank/DDBJ databases">
        <title>Genome sequence of Rhodococcus kyotonensis KB10.</title>
        <authorList>
            <person name="Jeong H."/>
            <person name="Hong C.E."/>
            <person name="Jo S.H."/>
            <person name="Park J.M."/>
        </authorList>
    </citation>
    <scope>NUCLEOTIDE SEQUENCE [LARGE SCALE GENOMIC DNA]</scope>
    <source>
        <strain evidence="3 4">KB10</strain>
    </source>
</reference>
<dbReference type="InterPro" id="IPR049449">
    <property type="entry name" value="TesB_ACOT8-like_N"/>
</dbReference>
<evidence type="ECO:0000313" key="3">
    <source>
        <dbReference type="EMBL" id="OAK54223.1"/>
    </source>
</evidence>
<dbReference type="AlphaFoldDB" id="A0A177YFD4"/>
<feature type="domain" description="Acyl-CoA thioesterase-like N-terminal HotDog" evidence="1">
    <location>
        <begin position="35"/>
        <end position="120"/>
    </location>
</feature>
<dbReference type="Proteomes" id="UP000077519">
    <property type="component" value="Unassembled WGS sequence"/>
</dbReference>
<keyword evidence="4" id="KW-1185">Reference proteome</keyword>
<proteinExistence type="predicted"/>
<dbReference type="InterPro" id="IPR029069">
    <property type="entry name" value="HotDog_dom_sf"/>
</dbReference>
<evidence type="ECO:0000259" key="2">
    <source>
        <dbReference type="Pfam" id="PF20789"/>
    </source>
</evidence>
<accession>A0A177YFD4</accession>